<name>A0A2G8JBP4_STIJA</name>
<dbReference type="AlphaFoldDB" id="A0A2G8JBP4"/>
<evidence type="ECO:0000256" key="1">
    <source>
        <dbReference type="SAM" id="MobiDB-lite"/>
    </source>
</evidence>
<dbReference type="PROSITE" id="PS50826">
    <property type="entry name" value="RUN"/>
    <property type="match status" value="1"/>
</dbReference>
<proteinExistence type="predicted"/>
<feature type="region of interest" description="Disordered" evidence="1">
    <location>
        <begin position="250"/>
        <end position="301"/>
    </location>
</feature>
<evidence type="ECO:0000313" key="3">
    <source>
        <dbReference type="EMBL" id="PIK33154.1"/>
    </source>
</evidence>
<dbReference type="EMBL" id="MRZV01002717">
    <property type="protein sequence ID" value="PIK33154.1"/>
    <property type="molecule type" value="Genomic_DNA"/>
</dbReference>
<gene>
    <name evidence="3" type="ORF">BSL78_30030</name>
</gene>
<sequence>MPHSHRGKRKLQLDLEAEWDYTDTTPWTEGTSDDYSSLESNCNLPEQTPATLPNLRRLCEDFSFSLDSLNDNLITRPVSPPSTTNVTTLHCPFASTVRETLPSVSVQERLLYDKESRVNLSDYESDLEDEEDSRDYEEELPLIIDSDCTGDEDSLHEFVTCSKYNSTSFAYQPTTSPSAIPFKQVTSVSTVSASNSFDSILTTSSNESLRTISSFSNSSVSSDFFPCPENYDMLYRNFEIAARMEESKNCENIEEQSDQTSSTLSSPFSSNMSSDSTMMMRKGEKNLSENRQSGGSGANNKVTTFAKLADSRNRSPESTTELTSFALNSKTITHWTEVLSKQCHSTKSSPESGINSPIDQSPDSPKVKRPHFLPLQLRHIQRPSAKPNTNGGDQGLGLLRTLSAPGGFDNPSKNGLSNQVLEQLHKPSQSQSTPSLYRDTRPQTVFINTSSTLGHPLVCSKVKEDGDGGVWQEDILDALPPQEMKVSPKSNERQQDLDLLSQKRDLVLTIKSAIQQVQQLFEGKAKATLETAFFDKVICQLVAKCFCPAIEGLVKDGMKPYSSSWLMGRVKNTSWIVIQATTELGPGTRALNGLFNTISEAGIQQQSSLRFNAFVMGLLNEDLLCDWLEHCRDHPNIMRKYYEPLAFFNLCNSEPYAELFTELLTLLRQLSRLRFLLDYFYESKLLKEEMQAIASNEQEKTEKQTSGMGASKVKNYASLNTSGSKDVEVRETDDKPPLDRRGECDGEPACHKRVYGLDESTASDDSSETRWSVSWIQGFAIGSDSFTATHQISQMMPRMKWKSSPTASEATLTAEKTSSSPPLYERHVSGCGTPITGGEDMVESQSPHRGFYSSI</sequence>
<feature type="compositionally biased region" description="Low complexity" evidence="1">
    <location>
        <begin position="258"/>
        <end position="280"/>
    </location>
</feature>
<dbReference type="InterPro" id="IPR047343">
    <property type="entry name" value="RUSC1_2"/>
</dbReference>
<dbReference type="PANTHER" id="PTHR15591:SF13">
    <property type="entry name" value="RUN DOMAIN-CONTAINING PROTEIN"/>
    <property type="match status" value="1"/>
</dbReference>
<feature type="compositionally biased region" description="Basic and acidic residues" evidence="1">
    <location>
        <begin position="725"/>
        <end position="745"/>
    </location>
</feature>
<dbReference type="OrthoDB" id="9884296at2759"/>
<feature type="compositionally biased region" description="Polar residues" evidence="1">
    <location>
        <begin position="803"/>
        <end position="821"/>
    </location>
</feature>
<evidence type="ECO:0000259" key="2">
    <source>
        <dbReference type="PROSITE" id="PS50826"/>
    </source>
</evidence>
<dbReference type="PANTHER" id="PTHR15591">
    <property type="entry name" value="RUN AND SH3 DOMAIN CONTAINING"/>
    <property type="match status" value="1"/>
</dbReference>
<keyword evidence="4" id="KW-1185">Reference proteome</keyword>
<protein>
    <recommendedName>
        <fullName evidence="2">RUN domain-containing protein</fullName>
    </recommendedName>
</protein>
<dbReference type="Gene3D" id="1.20.58.900">
    <property type="match status" value="1"/>
</dbReference>
<dbReference type="GO" id="GO:0031410">
    <property type="term" value="C:cytoplasmic vesicle"/>
    <property type="evidence" value="ECO:0007669"/>
    <property type="project" value="TreeGrafter"/>
</dbReference>
<feature type="region of interest" description="Disordered" evidence="1">
    <location>
        <begin position="342"/>
        <end position="416"/>
    </location>
</feature>
<comment type="caution">
    <text evidence="3">The sequence shown here is derived from an EMBL/GenBank/DDBJ whole genome shotgun (WGS) entry which is preliminary data.</text>
</comment>
<dbReference type="SUPFAM" id="SSF140741">
    <property type="entry name" value="RUN domain-like"/>
    <property type="match status" value="1"/>
</dbReference>
<evidence type="ECO:0000313" key="4">
    <source>
        <dbReference type="Proteomes" id="UP000230750"/>
    </source>
</evidence>
<accession>A0A2G8JBP4</accession>
<organism evidence="3 4">
    <name type="scientific">Stichopus japonicus</name>
    <name type="common">Sea cucumber</name>
    <dbReference type="NCBI Taxonomy" id="307972"/>
    <lineage>
        <taxon>Eukaryota</taxon>
        <taxon>Metazoa</taxon>
        <taxon>Echinodermata</taxon>
        <taxon>Eleutherozoa</taxon>
        <taxon>Echinozoa</taxon>
        <taxon>Holothuroidea</taxon>
        <taxon>Aspidochirotacea</taxon>
        <taxon>Aspidochirotida</taxon>
        <taxon>Stichopodidae</taxon>
        <taxon>Apostichopus</taxon>
    </lineage>
</organism>
<dbReference type="Proteomes" id="UP000230750">
    <property type="component" value="Unassembled WGS sequence"/>
</dbReference>
<feature type="region of interest" description="Disordered" evidence="1">
    <location>
        <begin position="721"/>
        <end position="745"/>
    </location>
</feature>
<feature type="compositionally biased region" description="Polar residues" evidence="1">
    <location>
        <begin position="843"/>
        <end position="855"/>
    </location>
</feature>
<dbReference type="InterPro" id="IPR004012">
    <property type="entry name" value="Run_dom"/>
</dbReference>
<dbReference type="Pfam" id="PF02759">
    <property type="entry name" value="RUN"/>
    <property type="match status" value="1"/>
</dbReference>
<feature type="domain" description="RUN" evidence="2">
    <location>
        <begin position="537"/>
        <end position="682"/>
    </location>
</feature>
<feature type="compositionally biased region" description="Polar residues" evidence="1">
    <location>
        <begin position="289"/>
        <end position="301"/>
    </location>
</feature>
<feature type="compositionally biased region" description="Polar residues" evidence="1">
    <location>
        <begin position="342"/>
        <end position="363"/>
    </location>
</feature>
<feature type="non-terminal residue" evidence="3">
    <location>
        <position position="855"/>
    </location>
</feature>
<dbReference type="STRING" id="307972.A0A2G8JBP4"/>
<dbReference type="InterPro" id="IPR037213">
    <property type="entry name" value="Run_dom_sf"/>
</dbReference>
<reference evidence="3 4" key="1">
    <citation type="journal article" date="2017" name="PLoS Biol.">
        <title>The sea cucumber genome provides insights into morphological evolution and visceral regeneration.</title>
        <authorList>
            <person name="Zhang X."/>
            <person name="Sun L."/>
            <person name="Yuan J."/>
            <person name="Sun Y."/>
            <person name="Gao Y."/>
            <person name="Zhang L."/>
            <person name="Li S."/>
            <person name="Dai H."/>
            <person name="Hamel J.F."/>
            <person name="Liu C."/>
            <person name="Yu Y."/>
            <person name="Liu S."/>
            <person name="Lin W."/>
            <person name="Guo K."/>
            <person name="Jin S."/>
            <person name="Xu P."/>
            <person name="Storey K.B."/>
            <person name="Huan P."/>
            <person name="Zhang T."/>
            <person name="Zhou Y."/>
            <person name="Zhang J."/>
            <person name="Lin C."/>
            <person name="Li X."/>
            <person name="Xing L."/>
            <person name="Huo D."/>
            <person name="Sun M."/>
            <person name="Wang L."/>
            <person name="Mercier A."/>
            <person name="Li F."/>
            <person name="Yang H."/>
            <person name="Xiang J."/>
        </authorList>
    </citation>
    <scope>NUCLEOTIDE SEQUENCE [LARGE SCALE GENOMIC DNA]</scope>
    <source>
        <strain evidence="3">Shaxun</strain>
        <tissue evidence="3">Muscle</tissue>
    </source>
</reference>
<feature type="region of interest" description="Disordered" evidence="1">
    <location>
        <begin position="803"/>
        <end position="855"/>
    </location>
</feature>